<keyword evidence="7" id="KW-1185">Reference proteome</keyword>
<organism evidence="6 7">
    <name type="scientific">Chionoecetes opilio</name>
    <name type="common">Atlantic snow crab</name>
    <name type="synonym">Cancer opilio</name>
    <dbReference type="NCBI Taxonomy" id="41210"/>
    <lineage>
        <taxon>Eukaryota</taxon>
        <taxon>Metazoa</taxon>
        <taxon>Ecdysozoa</taxon>
        <taxon>Arthropoda</taxon>
        <taxon>Crustacea</taxon>
        <taxon>Multicrustacea</taxon>
        <taxon>Malacostraca</taxon>
        <taxon>Eumalacostraca</taxon>
        <taxon>Eucarida</taxon>
        <taxon>Decapoda</taxon>
        <taxon>Pleocyemata</taxon>
        <taxon>Brachyura</taxon>
        <taxon>Eubrachyura</taxon>
        <taxon>Majoidea</taxon>
        <taxon>Majidae</taxon>
        <taxon>Chionoecetes</taxon>
    </lineage>
</organism>
<dbReference type="Proteomes" id="UP000770661">
    <property type="component" value="Unassembled WGS sequence"/>
</dbReference>
<dbReference type="InterPro" id="IPR052035">
    <property type="entry name" value="ZnF_BED_domain_contain"/>
</dbReference>
<name>A0A8J5CJ75_CHIOP</name>
<evidence type="ECO:0000256" key="5">
    <source>
        <dbReference type="ARBA" id="ARBA00023242"/>
    </source>
</evidence>
<keyword evidence="3" id="KW-0863">Zinc-finger</keyword>
<keyword evidence="2" id="KW-0479">Metal-binding</keyword>
<reference evidence="6" key="1">
    <citation type="submission" date="2020-07" db="EMBL/GenBank/DDBJ databases">
        <title>The High-quality genome of the commercially important snow crab, Chionoecetes opilio.</title>
        <authorList>
            <person name="Jeong J.-H."/>
            <person name="Ryu S."/>
        </authorList>
    </citation>
    <scope>NUCLEOTIDE SEQUENCE</scope>
    <source>
        <strain evidence="6">MADBK_172401_WGS</strain>
        <tissue evidence="6">Digestive gland</tissue>
    </source>
</reference>
<dbReference type="GO" id="GO:0005634">
    <property type="term" value="C:nucleus"/>
    <property type="evidence" value="ECO:0007669"/>
    <property type="project" value="UniProtKB-SubCell"/>
</dbReference>
<dbReference type="SUPFAM" id="SSF53098">
    <property type="entry name" value="Ribonuclease H-like"/>
    <property type="match status" value="1"/>
</dbReference>
<keyword evidence="5" id="KW-0539">Nucleus</keyword>
<evidence type="ECO:0000256" key="1">
    <source>
        <dbReference type="ARBA" id="ARBA00004123"/>
    </source>
</evidence>
<dbReference type="InterPro" id="IPR012337">
    <property type="entry name" value="RNaseH-like_sf"/>
</dbReference>
<comment type="caution">
    <text evidence="6">The sequence shown here is derived from an EMBL/GenBank/DDBJ whole genome shotgun (WGS) entry which is preliminary data.</text>
</comment>
<comment type="subcellular location">
    <subcellularLocation>
        <location evidence="1">Nucleus</location>
    </subcellularLocation>
</comment>
<evidence type="ECO:0000313" key="7">
    <source>
        <dbReference type="Proteomes" id="UP000770661"/>
    </source>
</evidence>
<dbReference type="GO" id="GO:0008270">
    <property type="term" value="F:zinc ion binding"/>
    <property type="evidence" value="ECO:0007669"/>
    <property type="project" value="UniProtKB-KW"/>
</dbReference>
<gene>
    <name evidence="6" type="primary">ZBED4_0</name>
    <name evidence="6" type="ORF">GWK47_018902</name>
</gene>
<dbReference type="OrthoDB" id="6380494at2759"/>
<dbReference type="AlphaFoldDB" id="A0A8J5CJ75"/>
<protein>
    <submittedName>
        <fullName evidence="6">Zinc finger BED domain-containing protein 4</fullName>
    </submittedName>
</protein>
<evidence type="ECO:0000256" key="4">
    <source>
        <dbReference type="ARBA" id="ARBA00022833"/>
    </source>
</evidence>
<evidence type="ECO:0000256" key="3">
    <source>
        <dbReference type="ARBA" id="ARBA00022771"/>
    </source>
</evidence>
<dbReference type="PANTHER" id="PTHR46481:SF10">
    <property type="entry name" value="ZINC FINGER BED DOMAIN-CONTAINING PROTEIN 39"/>
    <property type="match status" value="1"/>
</dbReference>
<sequence>MIVRYEIQQPQIQEIIQKVKSITEYTRRSTVASEKLREIQLQMGLQPQLRLKQDIATRWNFTYYMMRRITEVKEPLISTLALVNPQLPALSLEEWRIINEVCEVLQPFEEVTVELSSERFVTGSKAILMARGLQRATAHRQRRSSIHKPVREIINILMGELTKPFGGIEQVNVLAEAASLDLRFKKHAIIHEKHEQDAVTRVVGLVAVASRVARPPPLATPSTEEGEMTHPPILPRIQFLWSGQILGASHQHEATDLKSRDRGNVGG</sequence>
<dbReference type="PANTHER" id="PTHR46481">
    <property type="entry name" value="ZINC FINGER BED DOMAIN-CONTAINING PROTEIN 4"/>
    <property type="match status" value="1"/>
</dbReference>
<dbReference type="EMBL" id="JACEEZ010022595">
    <property type="protein sequence ID" value="KAG0712249.1"/>
    <property type="molecule type" value="Genomic_DNA"/>
</dbReference>
<keyword evidence="4" id="KW-0862">Zinc</keyword>
<evidence type="ECO:0000256" key="2">
    <source>
        <dbReference type="ARBA" id="ARBA00022723"/>
    </source>
</evidence>
<accession>A0A8J5CJ75</accession>
<evidence type="ECO:0000313" key="6">
    <source>
        <dbReference type="EMBL" id="KAG0712249.1"/>
    </source>
</evidence>
<proteinExistence type="predicted"/>